<keyword evidence="6 7" id="KW-0472">Membrane</keyword>
<dbReference type="InterPro" id="IPR039421">
    <property type="entry name" value="Type_1_exporter"/>
</dbReference>
<dbReference type="GO" id="GO:1904680">
    <property type="term" value="F:peptide transmembrane transporter activity"/>
    <property type="evidence" value="ECO:0007669"/>
    <property type="project" value="InterPro"/>
</dbReference>
<dbReference type="InterPro" id="IPR011527">
    <property type="entry name" value="ABC1_TM_dom"/>
</dbReference>
<dbReference type="GO" id="GO:0005524">
    <property type="term" value="F:ATP binding"/>
    <property type="evidence" value="ECO:0007669"/>
    <property type="project" value="UniProtKB-KW"/>
</dbReference>
<dbReference type="PANTHER" id="PTHR24221:SF654">
    <property type="entry name" value="ATP-BINDING CASSETTE SUB-FAMILY B MEMBER 6"/>
    <property type="match status" value="1"/>
</dbReference>
<keyword evidence="13" id="KW-1185">Reference proteome</keyword>
<evidence type="ECO:0000313" key="13">
    <source>
        <dbReference type="Proteomes" id="UP000256345"/>
    </source>
</evidence>
<feature type="transmembrane region" description="Helical" evidence="7">
    <location>
        <begin position="150"/>
        <end position="172"/>
    </location>
</feature>
<dbReference type="PANTHER" id="PTHR24221">
    <property type="entry name" value="ATP-BINDING CASSETTE SUB-FAMILY B"/>
    <property type="match status" value="1"/>
</dbReference>
<evidence type="ECO:0000256" key="5">
    <source>
        <dbReference type="ARBA" id="ARBA00022989"/>
    </source>
</evidence>
<dbReference type="InterPro" id="IPR003593">
    <property type="entry name" value="AAA+_ATPase"/>
</dbReference>
<evidence type="ECO:0000256" key="1">
    <source>
        <dbReference type="ARBA" id="ARBA00004651"/>
    </source>
</evidence>
<evidence type="ECO:0000259" key="8">
    <source>
        <dbReference type="PROSITE" id="PS50893"/>
    </source>
</evidence>
<dbReference type="InterPro" id="IPR017871">
    <property type="entry name" value="ABC_transporter-like_CS"/>
</dbReference>
<dbReference type="GO" id="GO:0005886">
    <property type="term" value="C:plasma membrane"/>
    <property type="evidence" value="ECO:0007669"/>
    <property type="project" value="UniProtKB-SubCell"/>
</dbReference>
<keyword evidence="3" id="KW-0547">Nucleotide-binding</keyword>
<dbReference type="Gene3D" id="3.40.50.300">
    <property type="entry name" value="P-loop containing nucleotide triphosphate hydrolases"/>
    <property type="match status" value="1"/>
</dbReference>
<feature type="domain" description="ABC transporter" evidence="8">
    <location>
        <begin position="328"/>
        <end position="547"/>
    </location>
</feature>
<evidence type="ECO:0000256" key="4">
    <source>
        <dbReference type="ARBA" id="ARBA00022840"/>
    </source>
</evidence>
<feature type="transmembrane region" description="Helical" evidence="7">
    <location>
        <begin position="231"/>
        <end position="254"/>
    </location>
</feature>
<dbReference type="GO" id="GO:0034040">
    <property type="term" value="F:ATPase-coupled lipid transmembrane transporter activity"/>
    <property type="evidence" value="ECO:0007669"/>
    <property type="project" value="TreeGrafter"/>
</dbReference>
<evidence type="ECO:0000256" key="3">
    <source>
        <dbReference type="ARBA" id="ARBA00022741"/>
    </source>
</evidence>
<dbReference type="GO" id="GO:0016887">
    <property type="term" value="F:ATP hydrolysis activity"/>
    <property type="evidence" value="ECO:0007669"/>
    <property type="project" value="InterPro"/>
</dbReference>
<keyword evidence="4 10" id="KW-0067">ATP-binding</keyword>
<dbReference type="InterPro" id="IPR036640">
    <property type="entry name" value="ABC1_TM_sf"/>
</dbReference>
<dbReference type="Proteomes" id="UP000035579">
    <property type="component" value="Chromosome"/>
</dbReference>
<dbReference type="AlphaFoldDB" id="A0AAC8Q2V4"/>
<dbReference type="SUPFAM" id="SSF90123">
    <property type="entry name" value="ABC transporter transmembrane region"/>
    <property type="match status" value="1"/>
</dbReference>
<organism evidence="10 12">
    <name type="scientific">Archangium gephyra</name>
    <dbReference type="NCBI Taxonomy" id="48"/>
    <lineage>
        <taxon>Bacteria</taxon>
        <taxon>Pseudomonadati</taxon>
        <taxon>Myxococcota</taxon>
        <taxon>Myxococcia</taxon>
        <taxon>Myxococcales</taxon>
        <taxon>Cystobacterineae</taxon>
        <taxon>Archangiaceae</taxon>
        <taxon>Archangium</taxon>
    </lineage>
</organism>
<feature type="transmembrane region" description="Helical" evidence="7">
    <location>
        <begin position="122"/>
        <end position="144"/>
    </location>
</feature>
<dbReference type="SMART" id="SM00382">
    <property type="entry name" value="AAA"/>
    <property type="match status" value="1"/>
</dbReference>
<dbReference type="PROSITE" id="PS00211">
    <property type="entry name" value="ABC_TRANSPORTER_1"/>
    <property type="match status" value="1"/>
</dbReference>
<dbReference type="GO" id="GO:0140359">
    <property type="term" value="F:ABC-type transporter activity"/>
    <property type="evidence" value="ECO:0007669"/>
    <property type="project" value="InterPro"/>
</dbReference>
<protein>
    <submittedName>
        <fullName evidence="11">ATP-binding cassette transporter</fullName>
    </submittedName>
    <submittedName>
        <fullName evidence="10">ATP-binding protein syrD</fullName>
    </submittedName>
</protein>
<reference evidence="11 13" key="2">
    <citation type="submission" date="2018-08" db="EMBL/GenBank/DDBJ databases">
        <title>Genomic Encyclopedia of Archaeal and Bacterial Type Strains, Phase II (KMG-II): from individual species to whole genera.</title>
        <authorList>
            <person name="Goeker M."/>
        </authorList>
    </citation>
    <scope>NUCLEOTIDE SEQUENCE [LARGE SCALE GENOMIC DNA]</scope>
    <source>
        <strain evidence="11 13">DSM 2261</strain>
    </source>
</reference>
<dbReference type="GO" id="GO:0015833">
    <property type="term" value="P:peptide transport"/>
    <property type="evidence" value="ECO:0007669"/>
    <property type="project" value="InterPro"/>
</dbReference>
<feature type="transmembrane region" description="Helical" evidence="7">
    <location>
        <begin position="54"/>
        <end position="74"/>
    </location>
</feature>
<keyword evidence="5 7" id="KW-1133">Transmembrane helix</keyword>
<keyword evidence="2 7" id="KW-0812">Transmembrane</keyword>
<dbReference type="Pfam" id="PF00664">
    <property type="entry name" value="ABC_membrane"/>
    <property type="match status" value="1"/>
</dbReference>
<evidence type="ECO:0000313" key="11">
    <source>
        <dbReference type="EMBL" id="REG33248.1"/>
    </source>
</evidence>
<dbReference type="PROSITE" id="PS50893">
    <property type="entry name" value="ABC_TRANSPORTER_2"/>
    <property type="match status" value="1"/>
</dbReference>
<evidence type="ECO:0000313" key="10">
    <source>
        <dbReference type="EMBL" id="AKJ00049.1"/>
    </source>
</evidence>
<dbReference type="CDD" id="cd03228">
    <property type="entry name" value="ABCC_MRP_Like"/>
    <property type="match status" value="1"/>
</dbReference>
<dbReference type="Pfam" id="PF00005">
    <property type="entry name" value="ABC_tran"/>
    <property type="match status" value="1"/>
</dbReference>
<dbReference type="PROSITE" id="PS50929">
    <property type="entry name" value="ABC_TM1F"/>
    <property type="match status" value="1"/>
</dbReference>
<dbReference type="InterPro" id="IPR027417">
    <property type="entry name" value="P-loop_NTPase"/>
</dbReference>
<dbReference type="Gene3D" id="1.20.1560.10">
    <property type="entry name" value="ABC transporter type 1, transmembrane domain"/>
    <property type="match status" value="1"/>
</dbReference>
<evidence type="ECO:0000256" key="2">
    <source>
        <dbReference type="ARBA" id="ARBA00022692"/>
    </source>
</evidence>
<gene>
    <name evidence="10" type="ORF">AA314_01675</name>
    <name evidence="11" type="ORF">ATI61_104539</name>
</gene>
<dbReference type="RefSeq" id="WP_047854967.1">
    <property type="nucleotide sequence ID" value="NZ_CP011509.1"/>
</dbReference>
<dbReference type="Proteomes" id="UP000256345">
    <property type="component" value="Unassembled WGS sequence"/>
</dbReference>
<feature type="domain" description="ABC transmembrane type-1" evidence="9">
    <location>
        <begin position="13"/>
        <end position="291"/>
    </location>
</feature>
<dbReference type="NCBIfam" id="TIGR01194">
    <property type="entry name" value="cyc_pep_trnsptr"/>
    <property type="match status" value="1"/>
</dbReference>
<accession>A0AAC8Q2V4</accession>
<dbReference type="EMBL" id="CP011509">
    <property type="protein sequence ID" value="AKJ00049.1"/>
    <property type="molecule type" value="Genomic_DNA"/>
</dbReference>
<evidence type="ECO:0000313" key="12">
    <source>
        <dbReference type="Proteomes" id="UP000035579"/>
    </source>
</evidence>
<dbReference type="SUPFAM" id="SSF52540">
    <property type="entry name" value="P-loop containing nucleoside triphosphate hydrolases"/>
    <property type="match status" value="1"/>
</dbReference>
<dbReference type="InterPro" id="IPR005898">
    <property type="entry name" value="Cyc_pep_transpt_SyrD/YojI"/>
</dbReference>
<evidence type="ECO:0000256" key="7">
    <source>
        <dbReference type="SAM" id="Phobius"/>
    </source>
</evidence>
<reference evidence="10 12" key="1">
    <citation type="submission" date="2015-05" db="EMBL/GenBank/DDBJ databases">
        <title>Genome assembly of Archangium gephyra DSM 2261.</title>
        <authorList>
            <person name="Sharma G."/>
            <person name="Subramanian S."/>
        </authorList>
    </citation>
    <scope>NUCLEOTIDE SEQUENCE [LARGE SCALE GENOMIC DNA]</scope>
    <source>
        <strain evidence="10 12">DSM 2261</strain>
    </source>
</reference>
<sequence length="549" mass="60469">MKLLALLLRASRGSVLVSALCGLLSGGSSAALIALINRKLTGTDIPERTLVSGFIGLMVLALATRIISQVLLNGMQQEALYTMRLRLSRSIVSAPLRRFEELGAHRMIATLTDDIVTVSSGLMLLPLIVVNAAILLGCLVWMAWLSWKLFLGMIVFMALGVVSFSFFSGLAVKGIGEARKTQDVLFKHFRSLTEGIKELKLHSGRREVFLGEQLAGTAASLRRMYTRSLNIYSASSSWGMFLFFVVIGLLIFAMPAFSTLSLAELTGYSLTVLYLQQPLQTLTEFVPFLARADVALKKVEEMGLSLEATAEASQAPPAGTAPPTFRRLELVGVTHSYHRENDDGRFTLGPINLSLEPGELLFLVGGNGSGKTSLAKIFTGLYTPESGEVRLDGQPVTEATRDAYRQLFSTVFSDFHLFESLLGLAPPEQSGKVAHYLKRLNLDQKVRVTDGKLSTTELSLGQRKRLALLASWLEDRPIYVFDEWAADQDPLFKQIFYEELLPEMKRAGKAVLVISHDDRYFHVADRLVRLDSGRLVEPESAPEVRHAAS</sequence>
<name>A0AAC8Q2V4_9BACT</name>
<dbReference type="EMBL" id="QUMU01000004">
    <property type="protein sequence ID" value="REG33248.1"/>
    <property type="molecule type" value="Genomic_DNA"/>
</dbReference>
<dbReference type="InterPro" id="IPR003439">
    <property type="entry name" value="ABC_transporter-like_ATP-bd"/>
</dbReference>
<evidence type="ECO:0000259" key="9">
    <source>
        <dbReference type="PROSITE" id="PS50929"/>
    </source>
</evidence>
<comment type="subcellular location">
    <subcellularLocation>
        <location evidence="1">Cell membrane</location>
        <topology evidence="1">Multi-pass membrane protein</topology>
    </subcellularLocation>
</comment>
<dbReference type="KEGG" id="age:AA314_01675"/>
<evidence type="ECO:0000256" key="6">
    <source>
        <dbReference type="ARBA" id="ARBA00023136"/>
    </source>
</evidence>
<proteinExistence type="predicted"/>